<dbReference type="RefSeq" id="WP_100353557.1">
    <property type="nucleotide sequence ID" value="NZ_PCGR01000002.1"/>
</dbReference>
<dbReference type="OrthoDB" id="9814427at2"/>
<dbReference type="AlphaFoldDB" id="A0A2M9F0L9"/>
<dbReference type="PANTHER" id="PTHR46847">
    <property type="entry name" value="D-ALLOSE-BINDING PERIPLASMIC PROTEIN-RELATED"/>
    <property type="match status" value="1"/>
</dbReference>
<dbReference type="SUPFAM" id="SSF53822">
    <property type="entry name" value="Periplasmic binding protein-like I"/>
    <property type="match status" value="1"/>
</dbReference>
<dbReference type="CDD" id="cd06323">
    <property type="entry name" value="PBP1_ribose_binding"/>
    <property type="match status" value="1"/>
</dbReference>
<feature type="domain" description="Periplasmic binding protein" evidence="6">
    <location>
        <begin position="44"/>
        <end position="294"/>
    </location>
</feature>
<feature type="chain" id="PRO_5038727434" evidence="5">
    <location>
        <begin position="23"/>
        <end position="309"/>
    </location>
</feature>
<evidence type="ECO:0000313" key="8">
    <source>
        <dbReference type="Proteomes" id="UP000228680"/>
    </source>
</evidence>
<name>A0A2M9F0L9_9BACL</name>
<dbReference type="EMBL" id="PCGR01000002">
    <property type="protein sequence ID" value="PJK17011.1"/>
    <property type="molecule type" value="Genomic_DNA"/>
</dbReference>
<dbReference type="PROSITE" id="PS51257">
    <property type="entry name" value="PROKAR_LIPOPROTEIN"/>
    <property type="match status" value="1"/>
</dbReference>
<reference evidence="7 8" key="1">
    <citation type="submission" date="2017-10" db="EMBL/GenBank/DDBJ databases">
        <title>Draft genome of Chryseomicrobium casticus sp. nov.</title>
        <authorList>
            <person name="Chakraborty R."/>
            <person name="Saha T."/>
        </authorList>
    </citation>
    <scope>NUCLEOTIDE SEQUENCE [LARGE SCALE GENOMIC DNA]</scope>
    <source>
        <strain evidence="7 8">ET03</strain>
    </source>
</reference>
<organism evidence="7 8">
    <name type="scientific">Chryseomicrobium excrementi</name>
    <dbReference type="NCBI Taxonomy" id="2041346"/>
    <lineage>
        <taxon>Bacteria</taxon>
        <taxon>Bacillati</taxon>
        <taxon>Bacillota</taxon>
        <taxon>Bacilli</taxon>
        <taxon>Bacillales</taxon>
        <taxon>Caryophanaceae</taxon>
        <taxon>Chryseomicrobium</taxon>
    </lineage>
</organism>
<evidence type="ECO:0000256" key="4">
    <source>
        <dbReference type="SAM" id="MobiDB-lite"/>
    </source>
</evidence>
<dbReference type="PANTHER" id="PTHR46847:SF1">
    <property type="entry name" value="D-ALLOSE-BINDING PERIPLASMIC PROTEIN-RELATED"/>
    <property type="match status" value="1"/>
</dbReference>
<keyword evidence="8" id="KW-1185">Reference proteome</keyword>
<dbReference type="NCBIfam" id="NF007936">
    <property type="entry name" value="PRK10653.1"/>
    <property type="match status" value="1"/>
</dbReference>
<comment type="caution">
    <text evidence="7">The sequence shown here is derived from an EMBL/GenBank/DDBJ whole genome shotgun (WGS) entry which is preliminary data.</text>
</comment>
<feature type="signal peptide" evidence="5">
    <location>
        <begin position="1"/>
        <end position="22"/>
    </location>
</feature>
<gene>
    <name evidence="7" type="ORF">CQS04_07600</name>
</gene>
<proteinExistence type="inferred from homology"/>
<evidence type="ECO:0000313" key="7">
    <source>
        <dbReference type="EMBL" id="PJK17011.1"/>
    </source>
</evidence>
<dbReference type="InterPro" id="IPR025997">
    <property type="entry name" value="SBP_2_dom"/>
</dbReference>
<protein>
    <submittedName>
        <fullName evidence="7">Ribose ABC transporter substrate-binding protein RbsB</fullName>
    </submittedName>
</protein>
<feature type="region of interest" description="Disordered" evidence="4">
    <location>
        <begin position="23"/>
        <end position="44"/>
    </location>
</feature>
<keyword evidence="3 5" id="KW-0732">Signal</keyword>
<comment type="subcellular location">
    <subcellularLocation>
        <location evidence="1">Cell envelope</location>
    </subcellularLocation>
</comment>
<dbReference type="Pfam" id="PF13407">
    <property type="entry name" value="Peripla_BP_4"/>
    <property type="match status" value="1"/>
</dbReference>
<evidence type="ECO:0000256" key="5">
    <source>
        <dbReference type="SAM" id="SignalP"/>
    </source>
</evidence>
<sequence>MKKLWFLVSLAAVLFLAACSLDSPTSNESKGTGSEGSSEETPTIGFSVSTLNNPFFVTLTDGAKAKAEELGAELTVVDAQDDAAKQASDVEDLIQQGVDFILINPVDSAAVAAAVESANAADIPVITLDRSAEGGEVVAHVASDNVAGGKMAGEYLVSLIGEGAQVAELEGVPGSSAARERGEGFNSVAADQLDVVAKQTANFNRAEGLSVMENILQSNPDIKGVFAHNDEMALGALEAIEAAGKDIVVVGFDATDDAVASVEDGRLAGTIAQQPAMIGEIGIETAMKVLAGEEVEANIPVELELVGQE</sequence>
<evidence type="ECO:0000259" key="6">
    <source>
        <dbReference type="Pfam" id="PF13407"/>
    </source>
</evidence>
<dbReference type="Gene3D" id="3.40.50.2300">
    <property type="match status" value="2"/>
</dbReference>
<comment type="similarity">
    <text evidence="2">Belongs to the bacterial solute-binding protein 2 family.</text>
</comment>
<dbReference type="InterPro" id="IPR028082">
    <property type="entry name" value="Peripla_BP_I"/>
</dbReference>
<dbReference type="GO" id="GO:0030313">
    <property type="term" value="C:cell envelope"/>
    <property type="evidence" value="ECO:0007669"/>
    <property type="project" value="UniProtKB-SubCell"/>
</dbReference>
<dbReference type="Proteomes" id="UP000228680">
    <property type="component" value="Unassembled WGS sequence"/>
</dbReference>
<accession>A0A2M9F0L9</accession>
<evidence type="ECO:0000256" key="2">
    <source>
        <dbReference type="ARBA" id="ARBA00007639"/>
    </source>
</evidence>
<evidence type="ECO:0000256" key="1">
    <source>
        <dbReference type="ARBA" id="ARBA00004196"/>
    </source>
</evidence>
<evidence type="ECO:0000256" key="3">
    <source>
        <dbReference type="ARBA" id="ARBA00022729"/>
    </source>
</evidence>
<dbReference type="GO" id="GO:0030246">
    <property type="term" value="F:carbohydrate binding"/>
    <property type="evidence" value="ECO:0007669"/>
    <property type="project" value="UniProtKB-ARBA"/>
</dbReference>